<keyword evidence="10" id="KW-0175">Coiled coil</keyword>
<keyword evidence="6" id="KW-0832">Ubl conjugation</keyword>
<evidence type="ECO:0000256" key="8">
    <source>
        <dbReference type="ARBA" id="ARBA00023163"/>
    </source>
</evidence>
<evidence type="ECO:0000256" key="9">
    <source>
        <dbReference type="ARBA" id="ARBA00023242"/>
    </source>
</evidence>
<evidence type="ECO:0000256" key="6">
    <source>
        <dbReference type="ARBA" id="ARBA00022843"/>
    </source>
</evidence>
<keyword evidence="7" id="KW-0805">Transcription regulation</keyword>
<protein>
    <recommendedName>
        <fullName evidence="12">Zinc-finger domain-containing protein</fullName>
    </recommendedName>
</protein>
<feature type="region of interest" description="Disordered" evidence="11">
    <location>
        <begin position="240"/>
        <end position="274"/>
    </location>
</feature>
<proteinExistence type="predicted"/>
<dbReference type="GO" id="GO:0005737">
    <property type="term" value="C:cytoplasm"/>
    <property type="evidence" value="ECO:0007669"/>
    <property type="project" value="UniProtKB-SubCell"/>
</dbReference>
<dbReference type="InterPro" id="IPR040221">
    <property type="entry name" value="CDCA7/CDA7L"/>
</dbReference>
<dbReference type="EMBL" id="WTXG01000054">
    <property type="protein sequence ID" value="KAI0295843.1"/>
    <property type="molecule type" value="Genomic_DNA"/>
</dbReference>
<dbReference type="Proteomes" id="UP001203297">
    <property type="component" value="Unassembled WGS sequence"/>
</dbReference>
<name>A0AAD4LZI5_9AGAM</name>
<sequence>MSMRPPSIRAQRTPLSSSKLHKLPEVYVLVPHSPYSQPFGTPEVINTHAPNSTLSPLTPLRAHNMTSAGPPSNLIKRKRSEENIDGTKKPVTGAAHTVTSNATPGFPNGFFYCHQCNKKRDSSVGLFCTYKIRTPNSVARCKAKYCRPCLKNRYGQDLDEIKDRGINALHKETAGHDKAQGYIFKCPRCLSNCNCRSCRKAVGLEPTGNLTSAAKRSGANSVAVMLDGDVKMTGILPGKGKQRRVFRPPRAPDPVPTATAPKLRMPVSRKPKPLPKSFTLERAMPRITIREFVIRFGKLFDMSRGHLEELEEIGGRRSHEVEGNNSDSEQDVDVEVGWVGETCLRSILVGFLGLLLDSQLELGGKQSKTAIQDAIQDIKASRANLNQMWGALAGLRAELKKEDPHRPIFPDPLPPPQRTKIHTTRSGALNGSGVNVTTTAQLVPVVLPLIEMALGTQAVRDELEEGAKKVKERVREEKELAKSTREQWERAKKNNSLVRFYSIYPDNQTEACARFAGQNSPSRVQTKPEFA</sequence>
<evidence type="ECO:0000313" key="13">
    <source>
        <dbReference type="EMBL" id="KAI0295843.1"/>
    </source>
</evidence>
<comment type="caution">
    <text evidence="13">The sequence shown here is derived from an EMBL/GenBank/DDBJ whole genome shotgun (WGS) entry which is preliminary data.</text>
</comment>
<dbReference type="GO" id="GO:0006355">
    <property type="term" value="P:regulation of DNA-templated transcription"/>
    <property type="evidence" value="ECO:0007669"/>
    <property type="project" value="InterPro"/>
</dbReference>
<organism evidence="13 14">
    <name type="scientific">Multifurca ochricompacta</name>
    <dbReference type="NCBI Taxonomy" id="376703"/>
    <lineage>
        <taxon>Eukaryota</taxon>
        <taxon>Fungi</taxon>
        <taxon>Dikarya</taxon>
        <taxon>Basidiomycota</taxon>
        <taxon>Agaricomycotina</taxon>
        <taxon>Agaricomycetes</taxon>
        <taxon>Russulales</taxon>
        <taxon>Russulaceae</taxon>
        <taxon>Multifurca</taxon>
    </lineage>
</organism>
<evidence type="ECO:0000313" key="14">
    <source>
        <dbReference type="Proteomes" id="UP001203297"/>
    </source>
</evidence>
<dbReference type="InterPro" id="IPR018866">
    <property type="entry name" value="Znf-4CXXC_R1"/>
</dbReference>
<dbReference type="AlphaFoldDB" id="A0AAD4LZI5"/>
<evidence type="ECO:0000256" key="1">
    <source>
        <dbReference type="ARBA" id="ARBA00004123"/>
    </source>
</evidence>
<evidence type="ECO:0000256" key="7">
    <source>
        <dbReference type="ARBA" id="ARBA00023015"/>
    </source>
</evidence>
<feature type="domain" description="Zinc-finger" evidence="12">
    <location>
        <begin position="113"/>
        <end position="226"/>
    </location>
</feature>
<keyword evidence="5" id="KW-0597">Phosphoprotein</keyword>
<evidence type="ECO:0000256" key="3">
    <source>
        <dbReference type="ARBA" id="ARBA00022490"/>
    </source>
</evidence>
<accession>A0AAD4LZI5</accession>
<keyword evidence="14" id="KW-1185">Reference proteome</keyword>
<dbReference type="PANTHER" id="PTHR31169">
    <property type="entry name" value="OS05G0300700 PROTEIN"/>
    <property type="match status" value="1"/>
</dbReference>
<dbReference type="PANTHER" id="PTHR31169:SF8">
    <property type="entry name" value="ZINC-FINGER DOMAIN OF MONOAMINE-OXIDASE A REPRESSOR R1 PROTEIN"/>
    <property type="match status" value="1"/>
</dbReference>
<evidence type="ECO:0000259" key="12">
    <source>
        <dbReference type="Pfam" id="PF10497"/>
    </source>
</evidence>
<keyword evidence="4" id="KW-1017">Isopeptide bond</keyword>
<keyword evidence="8" id="KW-0804">Transcription</keyword>
<evidence type="ECO:0000256" key="5">
    <source>
        <dbReference type="ARBA" id="ARBA00022553"/>
    </source>
</evidence>
<evidence type="ECO:0000256" key="11">
    <source>
        <dbReference type="SAM" id="MobiDB-lite"/>
    </source>
</evidence>
<evidence type="ECO:0000256" key="4">
    <source>
        <dbReference type="ARBA" id="ARBA00022499"/>
    </source>
</evidence>
<reference evidence="13" key="1">
    <citation type="journal article" date="2022" name="New Phytol.">
        <title>Evolutionary transition to the ectomycorrhizal habit in the genomes of a hyperdiverse lineage of mushroom-forming fungi.</title>
        <authorList>
            <person name="Looney B."/>
            <person name="Miyauchi S."/>
            <person name="Morin E."/>
            <person name="Drula E."/>
            <person name="Courty P.E."/>
            <person name="Kohler A."/>
            <person name="Kuo A."/>
            <person name="LaButti K."/>
            <person name="Pangilinan J."/>
            <person name="Lipzen A."/>
            <person name="Riley R."/>
            <person name="Andreopoulos W."/>
            <person name="He G."/>
            <person name="Johnson J."/>
            <person name="Nolan M."/>
            <person name="Tritt A."/>
            <person name="Barry K.W."/>
            <person name="Grigoriev I.V."/>
            <person name="Nagy L.G."/>
            <person name="Hibbett D."/>
            <person name="Henrissat B."/>
            <person name="Matheny P.B."/>
            <person name="Labbe J."/>
            <person name="Martin F.M."/>
        </authorList>
    </citation>
    <scope>NUCLEOTIDE SEQUENCE</scope>
    <source>
        <strain evidence="13">BPL690</strain>
    </source>
</reference>
<keyword evidence="3" id="KW-0963">Cytoplasm</keyword>
<feature type="coiled-coil region" evidence="10">
    <location>
        <begin position="460"/>
        <end position="491"/>
    </location>
</feature>
<dbReference type="GO" id="GO:0005634">
    <property type="term" value="C:nucleus"/>
    <property type="evidence" value="ECO:0007669"/>
    <property type="project" value="UniProtKB-SubCell"/>
</dbReference>
<comment type="subcellular location">
    <subcellularLocation>
        <location evidence="2">Cytoplasm</location>
    </subcellularLocation>
    <subcellularLocation>
        <location evidence="1">Nucleus</location>
    </subcellularLocation>
</comment>
<dbReference type="Pfam" id="PF10497">
    <property type="entry name" value="zf-4CXXC_R1"/>
    <property type="match status" value="1"/>
</dbReference>
<gene>
    <name evidence="13" type="ORF">B0F90DRAFT_1748888</name>
</gene>
<evidence type="ECO:0000256" key="10">
    <source>
        <dbReference type="SAM" id="Coils"/>
    </source>
</evidence>
<evidence type="ECO:0000256" key="2">
    <source>
        <dbReference type="ARBA" id="ARBA00004496"/>
    </source>
</evidence>
<keyword evidence="9" id="KW-0539">Nucleus</keyword>